<comment type="caution">
    <text evidence="2">The sequence shown here is derived from an EMBL/GenBank/DDBJ whole genome shotgun (WGS) entry which is preliminary data.</text>
</comment>
<dbReference type="RefSeq" id="WP_255970565.1">
    <property type="nucleotide sequence ID" value="NZ_JANFQF010000012.1"/>
</dbReference>
<protein>
    <recommendedName>
        <fullName evidence="4">Centromere-binding protein ParB C-terminal domain-containing protein</fullName>
    </recommendedName>
</protein>
<evidence type="ECO:0008006" key="4">
    <source>
        <dbReference type="Google" id="ProtNLM"/>
    </source>
</evidence>
<evidence type="ECO:0000256" key="1">
    <source>
        <dbReference type="SAM" id="MobiDB-lite"/>
    </source>
</evidence>
<reference evidence="2 3" key="1">
    <citation type="submission" date="2022-07" db="EMBL/GenBank/DDBJ databases">
        <title>Degradation activity of malathion, p-nitrophenol and potential low-temperature adaptation strategy of Rhodococcus sp. FXJ9.536.</title>
        <authorList>
            <person name="Huang J."/>
            <person name="Huang Y."/>
        </authorList>
    </citation>
    <scope>NUCLEOTIDE SEQUENCE [LARGE SCALE GENOMIC DNA]</scope>
    <source>
        <strain evidence="2 3">FXJ9.536</strain>
    </source>
</reference>
<keyword evidence="3" id="KW-1185">Reference proteome</keyword>
<gene>
    <name evidence="2" type="ORF">NOF53_16375</name>
</gene>
<dbReference type="Proteomes" id="UP001524501">
    <property type="component" value="Unassembled WGS sequence"/>
</dbReference>
<sequence length="196" mass="21603">MSATRKPGLANNPLERRQPRTGAHQDGTYSRTRRKDLLTSVTRKPGLANNPLERRKPRLPNLVEQGVDIAGLANYPLERRKPRLPNLVEQGVGVAQEAATLAESQPGPVALGEEKKTTKRVPADKKQESVYINRDKVENGKNAVAAIGHIAGAPNSWSNLVDEALAHYFAVLERKYNNGEPFPPRNAELVRGPRIN</sequence>
<dbReference type="EMBL" id="JANFQF010000012">
    <property type="protein sequence ID" value="MCQ4120726.1"/>
    <property type="molecule type" value="Genomic_DNA"/>
</dbReference>
<evidence type="ECO:0000313" key="3">
    <source>
        <dbReference type="Proteomes" id="UP001524501"/>
    </source>
</evidence>
<accession>A0ABT1QEL8</accession>
<evidence type="ECO:0000313" key="2">
    <source>
        <dbReference type="EMBL" id="MCQ4120726.1"/>
    </source>
</evidence>
<organism evidence="2 3">
    <name type="scientific">Rhodococcus tibetensis</name>
    <dbReference type="NCBI Taxonomy" id="2965064"/>
    <lineage>
        <taxon>Bacteria</taxon>
        <taxon>Bacillati</taxon>
        <taxon>Actinomycetota</taxon>
        <taxon>Actinomycetes</taxon>
        <taxon>Mycobacteriales</taxon>
        <taxon>Nocardiaceae</taxon>
        <taxon>Rhodococcus</taxon>
    </lineage>
</organism>
<feature type="region of interest" description="Disordered" evidence="1">
    <location>
        <begin position="1"/>
        <end position="59"/>
    </location>
</feature>
<proteinExistence type="predicted"/>
<name>A0ABT1QEL8_9NOCA</name>
<dbReference type="Gene3D" id="6.10.180.30">
    <property type="match status" value="1"/>
</dbReference>